<comment type="function">
    <text evidence="5 6">Activates the tRNA-splicing ligase complex by facilitating the enzymatic turnover of catalytic subunit RtcB. Acts by promoting the guanylylation of RtcB, a key intermediate step in tRNA ligation. Can also alter the NTP specificity of RtcB such that ATP, dGTP or ITP is used efficiently.</text>
</comment>
<dbReference type="EMBL" id="JASNVW010000001">
    <property type="protein sequence ID" value="MDK6028131.1"/>
    <property type="molecule type" value="Genomic_DNA"/>
</dbReference>
<evidence type="ECO:0000256" key="1">
    <source>
        <dbReference type="ARBA" id="ARBA00007963"/>
    </source>
</evidence>
<dbReference type="GO" id="GO:0006388">
    <property type="term" value="P:tRNA splicing, via endonucleolytic cleavage and ligation"/>
    <property type="evidence" value="ECO:0007669"/>
    <property type="project" value="UniProtKB-UniRule"/>
</dbReference>
<dbReference type="NCBIfam" id="NF001617">
    <property type="entry name" value="PRK00407.1"/>
    <property type="match status" value="1"/>
</dbReference>
<evidence type="ECO:0000256" key="4">
    <source>
        <dbReference type="ARBA" id="ARBA00022837"/>
    </source>
</evidence>
<name>A0ABD4Z492_9CREN</name>
<comment type="similarity">
    <text evidence="1 6">Belongs to the archease family.</text>
</comment>
<evidence type="ECO:0000256" key="3">
    <source>
        <dbReference type="ARBA" id="ARBA00022723"/>
    </source>
</evidence>
<evidence type="ECO:0000313" key="9">
    <source>
        <dbReference type="Proteomes" id="UP001529235"/>
    </source>
</evidence>
<organism evidence="8 9">
    <name type="scientific">Ignisphaera cupida</name>
    <dbReference type="NCBI Taxonomy" id="3050454"/>
    <lineage>
        <taxon>Archaea</taxon>
        <taxon>Thermoproteota</taxon>
        <taxon>Thermoprotei</taxon>
        <taxon>Desulfurococcales</taxon>
        <taxon>Desulfurococcaceae</taxon>
        <taxon>Ignisphaera</taxon>
    </lineage>
</organism>
<evidence type="ECO:0000256" key="5">
    <source>
        <dbReference type="ARBA" id="ARBA00024970"/>
    </source>
</evidence>
<gene>
    <name evidence="8" type="ORF">QPL79_01970</name>
</gene>
<dbReference type="InterPro" id="IPR036820">
    <property type="entry name" value="Archease_dom_sf"/>
</dbReference>
<keyword evidence="4 6" id="KW-0106">Calcium</keyword>
<reference evidence="8 9" key="1">
    <citation type="submission" date="2023-05" db="EMBL/GenBank/DDBJ databases">
        <title>A new hyperthermophilic archaea 'Ignisphaera cupida' sp. nov. and description of the family 'Ignisphaeraceae' fam. nov.</title>
        <authorList>
            <person name="Podosokorskaya O.A."/>
            <person name="Elcheninov A.G."/>
            <person name="Klukina A."/>
            <person name="Merkel A.Y."/>
        </authorList>
    </citation>
    <scope>NUCLEOTIDE SEQUENCE [LARGE SCALE GENOMIC DNA]</scope>
    <source>
        <strain evidence="8 9">4213-co</strain>
    </source>
</reference>
<dbReference type="Proteomes" id="UP001529235">
    <property type="component" value="Unassembled WGS sequence"/>
</dbReference>
<sequence length="146" mass="17290">MERGFEFLSHTADVLIKVWGESLETVFEEAAKAMFEVITDTSRVEPKNVVEISVCGYDVENLLYRWLEEMLYHHDSKNLVFGEFHVKRIYSVSNEEKMLCLDGYVKGEEFQHEKHEPRTVVKAVTYNEMRIWRENGKWYATFVVDI</sequence>
<dbReference type="HAMAP" id="MF_01222">
    <property type="entry name" value="Archease_arch"/>
    <property type="match status" value="1"/>
</dbReference>
<dbReference type="AlphaFoldDB" id="A0ABD4Z492"/>
<proteinExistence type="inferred from homology"/>
<feature type="binding site" evidence="6">
    <location>
        <position position="146"/>
    </location>
    <ligand>
        <name>Ca(2+)</name>
        <dbReference type="ChEBI" id="CHEBI:29108"/>
    </ligand>
</feature>
<accession>A0ABD4Z492</accession>
<evidence type="ECO:0000256" key="2">
    <source>
        <dbReference type="ARBA" id="ARBA00022694"/>
    </source>
</evidence>
<dbReference type="Gene3D" id="3.55.10.10">
    <property type="entry name" value="Archease domain"/>
    <property type="match status" value="1"/>
</dbReference>
<keyword evidence="2 6" id="KW-0819">tRNA processing</keyword>
<dbReference type="PANTHER" id="PTHR12682">
    <property type="entry name" value="ARCHEASE"/>
    <property type="match status" value="1"/>
</dbReference>
<evidence type="ECO:0000256" key="6">
    <source>
        <dbReference type="HAMAP-Rule" id="MF_01222"/>
    </source>
</evidence>
<evidence type="ECO:0000259" key="7">
    <source>
        <dbReference type="Pfam" id="PF01951"/>
    </source>
</evidence>
<keyword evidence="3 6" id="KW-0479">Metal-binding</keyword>
<feature type="binding site" evidence="6">
    <location>
        <position position="145"/>
    </location>
    <ligand>
        <name>Ca(2+)</name>
        <dbReference type="ChEBI" id="CHEBI:29108"/>
    </ligand>
</feature>
<dbReference type="InterPro" id="IPR002804">
    <property type="entry name" value="Archease"/>
</dbReference>
<evidence type="ECO:0000313" key="8">
    <source>
        <dbReference type="EMBL" id="MDK6028131.1"/>
    </source>
</evidence>
<dbReference type="SUPFAM" id="SSF69819">
    <property type="entry name" value="MTH1598-like"/>
    <property type="match status" value="1"/>
</dbReference>
<keyword evidence="9" id="KW-1185">Reference proteome</keyword>
<dbReference type="InterPro" id="IPR023572">
    <property type="entry name" value="Archease_dom"/>
</dbReference>
<comment type="caution">
    <text evidence="8">The sequence shown here is derived from an EMBL/GenBank/DDBJ whole genome shotgun (WGS) entry which is preliminary data.</text>
</comment>
<feature type="domain" description="Archease" evidence="7">
    <location>
        <begin position="5"/>
        <end position="146"/>
    </location>
</feature>
<dbReference type="RefSeq" id="WP_285273105.1">
    <property type="nucleotide sequence ID" value="NZ_JASNVW010000001.1"/>
</dbReference>
<dbReference type="GO" id="GO:0005509">
    <property type="term" value="F:calcium ion binding"/>
    <property type="evidence" value="ECO:0007669"/>
    <property type="project" value="UniProtKB-UniRule"/>
</dbReference>
<protein>
    <recommendedName>
        <fullName evidence="6">Protein archease</fullName>
    </recommendedName>
</protein>
<feature type="binding site" evidence="6">
    <location>
        <position position="13"/>
    </location>
    <ligand>
        <name>Ca(2+)</name>
        <dbReference type="ChEBI" id="CHEBI:29108"/>
    </ligand>
</feature>
<dbReference type="InterPro" id="IPR022952">
    <property type="entry name" value="Archease_arc"/>
</dbReference>
<dbReference type="PANTHER" id="PTHR12682:SF11">
    <property type="entry name" value="PROTEIN ARCHEASE"/>
    <property type="match status" value="1"/>
</dbReference>
<dbReference type="Pfam" id="PF01951">
    <property type="entry name" value="Archease"/>
    <property type="match status" value="1"/>
</dbReference>